<evidence type="ECO:0000313" key="1">
    <source>
        <dbReference type="EMBL" id="OAH43082.1"/>
    </source>
</evidence>
<dbReference type="AlphaFoldDB" id="A0AAP7FHM2"/>
<dbReference type="EMBL" id="LSTU01000073">
    <property type="protein sequence ID" value="OAH43082.1"/>
    <property type="molecule type" value="Genomic_DNA"/>
</dbReference>
<protein>
    <submittedName>
        <fullName evidence="1">Uncharacterized protein</fullName>
    </submittedName>
</protein>
<reference evidence="2" key="1">
    <citation type="submission" date="2016-02" db="EMBL/GenBank/DDBJ databases">
        <title>Dietzia cinnamea strain CD11_5 genome sequencing and assembly.</title>
        <authorList>
            <person name="Kaur G."/>
            <person name="Nair G.R."/>
            <person name="Mayilraj S."/>
        </authorList>
    </citation>
    <scope>NUCLEOTIDE SEQUENCE [LARGE SCALE GENOMIC DNA]</scope>
    <source>
        <strain evidence="2">CD10_2</strain>
    </source>
</reference>
<comment type="caution">
    <text evidence="1">The sequence shown here is derived from an EMBL/GenBank/DDBJ whole genome shotgun (WGS) entry which is preliminary data.</text>
</comment>
<dbReference type="InterPro" id="IPR046237">
    <property type="entry name" value="DUF6270"/>
</dbReference>
<dbReference type="Pfam" id="PF19786">
    <property type="entry name" value="DUF6270"/>
    <property type="match status" value="1"/>
</dbReference>
<organism evidence="1 2">
    <name type="scientific">Pseudomonas monteilii</name>
    <dbReference type="NCBI Taxonomy" id="76759"/>
    <lineage>
        <taxon>Bacteria</taxon>
        <taxon>Pseudomonadati</taxon>
        <taxon>Pseudomonadota</taxon>
        <taxon>Gammaproteobacteria</taxon>
        <taxon>Pseudomonadales</taxon>
        <taxon>Pseudomonadaceae</taxon>
        <taxon>Pseudomonas</taxon>
    </lineage>
</organism>
<accession>A0AAP7FHM2</accession>
<evidence type="ECO:0000313" key="2">
    <source>
        <dbReference type="Proteomes" id="UP000077242"/>
    </source>
</evidence>
<proteinExistence type="predicted"/>
<dbReference type="Proteomes" id="UP000077242">
    <property type="component" value="Unassembled WGS sequence"/>
</dbReference>
<sequence>MTKNLIIYGSCVSRDIFNLEESRDFNLLEYYARSSMASLCSEAYENSEALEKIPSAFRRRMVAYDFSKEILSDKNQFDNADVILIDLIDERFDLIVLPSGQTVTHSNELTESGILEAPSVEGFKVITQGSMERRRLWLEGMQKFFALLKQRNKLDRVLINKVFWSSAFEKPSTSPFPVASTFIEKANAELAWMYEVLSHELAAHQFLEFSTSQLTADEFHRWGVSPFHYSEGYYQEALSQIKQKTANSDEAVSEPAVEARSYSPFVSKGAKLTVAAIKADGEIFAHCSLVTEGRIHDSGSFAFYLVVDGVRRDVRWYDASQNARFLAPETYKTLEVMAFYKDVLEEQLSAKCTVDSM</sequence>
<name>A0AAP7FHM2_9PSED</name>
<dbReference type="GeneID" id="49867474"/>
<dbReference type="RefSeq" id="WP_016715043.1">
    <property type="nucleotide sequence ID" value="NZ_CP022562.1"/>
</dbReference>
<gene>
    <name evidence="1" type="ORF">AYJ70_29145</name>
</gene>